<organism evidence="1 2">
    <name type="scientific">Lysobacter hankyongensis</name>
    <dbReference type="NCBI Taxonomy" id="1176535"/>
    <lineage>
        <taxon>Bacteria</taxon>
        <taxon>Pseudomonadati</taxon>
        <taxon>Pseudomonadota</taxon>
        <taxon>Gammaproteobacteria</taxon>
        <taxon>Lysobacterales</taxon>
        <taxon>Lysobacteraceae</taxon>
        <taxon>Lysobacter</taxon>
    </lineage>
</organism>
<accession>A0ABP9ALK5</accession>
<keyword evidence="2" id="KW-1185">Reference proteome</keyword>
<evidence type="ECO:0000313" key="2">
    <source>
        <dbReference type="Proteomes" id="UP001499959"/>
    </source>
</evidence>
<comment type="caution">
    <text evidence="1">The sequence shown here is derived from an EMBL/GenBank/DDBJ whole genome shotgun (WGS) entry which is preliminary data.</text>
</comment>
<dbReference type="EMBL" id="BAABJE010000001">
    <property type="protein sequence ID" value="GAA4782750.1"/>
    <property type="molecule type" value="Genomic_DNA"/>
</dbReference>
<evidence type="ECO:0000313" key="1">
    <source>
        <dbReference type="EMBL" id="GAA4782750.1"/>
    </source>
</evidence>
<evidence type="ECO:0008006" key="3">
    <source>
        <dbReference type="Google" id="ProtNLM"/>
    </source>
</evidence>
<gene>
    <name evidence="1" type="ORF">GCM10023307_04180</name>
</gene>
<protein>
    <recommendedName>
        <fullName evidence="3">Helix-turn-helix domain-containing protein</fullName>
    </recommendedName>
</protein>
<dbReference type="Proteomes" id="UP001499959">
    <property type="component" value="Unassembled WGS sequence"/>
</dbReference>
<reference evidence="2" key="1">
    <citation type="journal article" date="2019" name="Int. J. Syst. Evol. Microbiol.">
        <title>The Global Catalogue of Microorganisms (GCM) 10K type strain sequencing project: providing services to taxonomists for standard genome sequencing and annotation.</title>
        <authorList>
            <consortium name="The Broad Institute Genomics Platform"/>
            <consortium name="The Broad Institute Genome Sequencing Center for Infectious Disease"/>
            <person name="Wu L."/>
            <person name="Ma J."/>
        </authorList>
    </citation>
    <scope>NUCLEOTIDE SEQUENCE [LARGE SCALE GENOMIC DNA]</scope>
    <source>
        <strain evidence="2">JCM 18204</strain>
    </source>
</reference>
<sequence>MPVLRLAGPLLEIRMTPDVLPDCNAPMVAARTAHQALRIPMQWLNNKVERSARGVPHYRIGHLVRFRLSELEQWRDRHAAVIAPRLEQADAATVVVSPPPVATDFNGVNWHRREGLAEIFVRRHSNDCRYSARQRSWFVRTDQGWHRDDTLVVFDRVRGICREAADRARTEQARRWFASATTVAAVERIARLRADAMPAGEGSAQ</sequence>
<proteinExistence type="predicted"/>
<name>A0ABP9ALK5_9GAMM</name>